<keyword evidence="2" id="KW-1185">Reference proteome</keyword>
<reference evidence="1" key="1">
    <citation type="journal article" date="2015" name="Genome Announc.">
        <title>Draft Genome Sequence of Tolypothrix boutellei Strain VB521301.</title>
        <authorList>
            <person name="Chandrababunaidu M.M."/>
            <person name="Singh D."/>
            <person name="Sen D."/>
            <person name="Bhan S."/>
            <person name="Das S."/>
            <person name="Gupta A."/>
            <person name="Adhikary S.P."/>
            <person name="Tripathy S."/>
        </authorList>
    </citation>
    <scope>NUCLEOTIDE SEQUENCE</scope>
    <source>
        <strain evidence="1">VB521301</strain>
    </source>
</reference>
<name>A0A8S9T9M1_9CYAN</name>
<dbReference type="EMBL" id="JHEG04000001">
    <property type="protein sequence ID" value="KAF3888707.1"/>
    <property type="molecule type" value="Genomic_DNA"/>
</dbReference>
<reference evidence="1" key="2">
    <citation type="submission" date="2019-11" db="EMBL/GenBank/DDBJ databases">
        <title>Improved Assembly of Tolypothrix boutellei genome.</title>
        <authorList>
            <person name="Sarangi A.N."/>
            <person name="Mukherjee M."/>
            <person name="Ghosh S."/>
            <person name="Singh D."/>
            <person name="Das A."/>
            <person name="Kant S."/>
            <person name="Prusty A."/>
            <person name="Tripathy S."/>
        </authorList>
    </citation>
    <scope>NUCLEOTIDE SEQUENCE</scope>
    <source>
        <strain evidence="1">VB521301</strain>
    </source>
</reference>
<dbReference type="Proteomes" id="UP000029738">
    <property type="component" value="Unassembled WGS sequence"/>
</dbReference>
<protein>
    <submittedName>
        <fullName evidence="1">Uncharacterized protein</fullName>
    </submittedName>
</protein>
<evidence type="ECO:0000313" key="2">
    <source>
        <dbReference type="Proteomes" id="UP000029738"/>
    </source>
</evidence>
<comment type="caution">
    <text evidence="1">The sequence shown here is derived from an EMBL/GenBank/DDBJ whole genome shotgun (WGS) entry which is preliminary data.</text>
</comment>
<proteinExistence type="predicted"/>
<organism evidence="1 2">
    <name type="scientific">Tolypothrix bouteillei VB521301</name>
    <dbReference type="NCBI Taxonomy" id="1479485"/>
    <lineage>
        <taxon>Bacteria</taxon>
        <taxon>Bacillati</taxon>
        <taxon>Cyanobacteriota</taxon>
        <taxon>Cyanophyceae</taxon>
        <taxon>Nostocales</taxon>
        <taxon>Tolypothrichaceae</taxon>
        <taxon>Tolypothrix</taxon>
    </lineage>
</organism>
<dbReference type="RefSeq" id="WP_153021450.1">
    <property type="nucleotide sequence ID" value="NZ_JHEG04000001.1"/>
</dbReference>
<dbReference type="AlphaFoldDB" id="A0A8S9T9M1"/>
<evidence type="ECO:0000313" key="1">
    <source>
        <dbReference type="EMBL" id="KAF3888707.1"/>
    </source>
</evidence>
<accession>A0A8S9T9M1</accession>
<sequence>MWDTIFLAGANGRNQHHSAPKLLIYPCDRPIIKETFEYVQKRDTLLKELLDHAS</sequence>
<gene>
    <name evidence="1" type="ORF">DA73_0400026905</name>
</gene>